<organism evidence="7">
    <name type="scientific">Rhipicephalus zambeziensis</name>
    <dbReference type="NCBI Taxonomy" id="60191"/>
    <lineage>
        <taxon>Eukaryota</taxon>
        <taxon>Metazoa</taxon>
        <taxon>Ecdysozoa</taxon>
        <taxon>Arthropoda</taxon>
        <taxon>Chelicerata</taxon>
        <taxon>Arachnida</taxon>
        <taxon>Acari</taxon>
        <taxon>Parasitiformes</taxon>
        <taxon>Ixodida</taxon>
        <taxon>Ixodoidea</taxon>
        <taxon>Ixodidae</taxon>
        <taxon>Rhipicephalinae</taxon>
        <taxon>Rhipicephalus</taxon>
        <taxon>Rhipicephalus</taxon>
    </lineage>
</organism>
<dbReference type="InterPro" id="IPR001565">
    <property type="entry name" value="Synaptotagmin"/>
</dbReference>
<comment type="subcellular location">
    <subcellularLocation>
        <location evidence="1">Membrane</location>
    </subcellularLocation>
</comment>
<dbReference type="InterPro" id="IPR000008">
    <property type="entry name" value="C2_dom"/>
</dbReference>
<dbReference type="InterPro" id="IPR013083">
    <property type="entry name" value="Znf_RING/FYVE/PHD"/>
</dbReference>
<feature type="domain" description="C2" evidence="5">
    <location>
        <begin position="750"/>
        <end position="884"/>
    </location>
</feature>
<protein>
    <submittedName>
        <fullName evidence="7">Bitesize isoform</fullName>
    </submittedName>
</protein>
<feature type="compositionally biased region" description="Low complexity" evidence="4">
    <location>
        <begin position="501"/>
        <end position="515"/>
    </location>
</feature>
<feature type="region of interest" description="Disordered" evidence="4">
    <location>
        <begin position="496"/>
        <end position="571"/>
    </location>
</feature>
<evidence type="ECO:0000256" key="3">
    <source>
        <dbReference type="ARBA" id="ARBA00023136"/>
    </source>
</evidence>
<feature type="compositionally biased region" description="Polar residues" evidence="4">
    <location>
        <begin position="230"/>
        <end position="245"/>
    </location>
</feature>
<dbReference type="InterPro" id="IPR041282">
    <property type="entry name" value="FYVE_2"/>
</dbReference>
<evidence type="ECO:0000313" key="7">
    <source>
        <dbReference type="EMBL" id="MAA17516.1"/>
    </source>
</evidence>
<evidence type="ECO:0000259" key="6">
    <source>
        <dbReference type="PROSITE" id="PS50916"/>
    </source>
</evidence>
<dbReference type="PANTHER" id="PTHR45716">
    <property type="entry name" value="BITESIZE, ISOFORM I"/>
    <property type="match status" value="1"/>
</dbReference>
<dbReference type="SMART" id="SM00239">
    <property type="entry name" value="C2"/>
    <property type="match status" value="2"/>
</dbReference>
<evidence type="ECO:0000259" key="5">
    <source>
        <dbReference type="PROSITE" id="PS50004"/>
    </source>
</evidence>
<name>A0A224YIP6_9ACAR</name>
<feature type="region of interest" description="Disordered" evidence="4">
    <location>
        <begin position="183"/>
        <end position="479"/>
    </location>
</feature>
<feature type="compositionally biased region" description="Low complexity" evidence="4">
    <location>
        <begin position="371"/>
        <end position="380"/>
    </location>
</feature>
<dbReference type="SUPFAM" id="SSF57903">
    <property type="entry name" value="FYVE/PHD zinc finger"/>
    <property type="match status" value="1"/>
</dbReference>
<dbReference type="CDD" id="cd08521">
    <property type="entry name" value="C2A_SLP"/>
    <property type="match status" value="1"/>
</dbReference>
<dbReference type="GO" id="GO:0006887">
    <property type="term" value="P:exocytosis"/>
    <property type="evidence" value="ECO:0007669"/>
    <property type="project" value="TreeGrafter"/>
</dbReference>
<proteinExistence type="predicted"/>
<dbReference type="SUPFAM" id="SSF49562">
    <property type="entry name" value="C2 domain (Calcium/lipid-binding domain, CaLB)"/>
    <property type="match status" value="2"/>
</dbReference>
<dbReference type="FunFam" id="2.60.40.150:FF:000006">
    <property type="entry name" value="Synaptotagmin-like 5, isoform CRA_a"/>
    <property type="match status" value="1"/>
</dbReference>
<evidence type="ECO:0000256" key="4">
    <source>
        <dbReference type="SAM" id="MobiDB-lite"/>
    </source>
</evidence>
<dbReference type="EMBL" id="GFPF01006370">
    <property type="protein sequence ID" value="MAA17516.1"/>
    <property type="molecule type" value="Transcribed_RNA"/>
</dbReference>
<feature type="compositionally biased region" description="Low complexity" evidence="4">
    <location>
        <begin position="339"/>
        <end position="353"/>
    </location>
</feature>
<dbReference type="Gene3D" id="2.60.40.150">
    <property type="entry name" value="C2 domain"/>
    <property type="match status" value="2"/>
</dbReference>
<dbReference type="GO" id="GO:0070382">
    <property type="term" value="C:exocytic vesicle"/>
    <property type="evidence" value="ECO:0007669"/>
    <property type="project" value="TreeGrafter"/>
</dbReference>
<accession>A0A224YIP6</accession>
<dbReference type="CDD" id="cd15747">
    <property type="entry name" value="FYVE_Slp3_4_5"/>
    <property type="match status" value="1"/>
</dbReference>
<dbReference type="GO" id="GO:0005886">
    <property type="term" value="C:plasma membrane"/>
    <property type="evidence" value="ECO:0007669"/>
    <property type="project" value="TreeGrafter"/>
</dbReference>
<feature type="compositionally biased region" description="Polar residues" evidence="4">
    <location>
        <begin position="302"/>
        <end position="312"/>
    </location>
</feature>
<feature type="compositionally biased region" description="Low complexity" evidence="4">
    <location>
        <begin position="272"/>
        <end position="301"/>
    </location>
</feature>
<dbReference type="InterPro" id="IPR011011">
    <property type="entry name" value="Znf_FYVE_PHD"/>
</dbReference>
<sequence length="919" mass="100049">MTAADAGGPGASGGALTFGGGGFGRGGIIDPRAMDLDLSNLTLAEREAIMQVLQRDQALRKMEERRILHLKAELQRLRKRGALRPGLDPARSCARCLSALGRILNRGALCPSCRKKVCRDCRLHEVGAPENSDQWLCVVCHKQMELKATSGQWMQDLCRRSSRRRKLNGPPVADELGRALQCAPTQQRPDHAAGRAVEHATFSRAAAPTTRQQAQRQSARGGSDGDSKTPPMTRTTPSASPNAQRAPQARLPGSYSPGVPRPDSPQSATGQDSLSSDVSSAADSSATPFPASSATTSKPTSEGTPPLSSTACPSPPAGVRWAPLRGPLRNPIRKLPRQGSSLSSSSDSASAEGGPPGGRPLHHHQPPPPSSSATTTAADDSPPPVPFPRTKRQSPQRQLPPPSSPKLQDSPSPPTQQRQLLVPDSKLPLTPSLSAPASPAFRDRSRSALTVTYSSPPSVQDDGRGQTLPARKATAPELTGLERAKEVAFRRVTLGSVRMESGSTTTADDSSGSHRSSPRGRLRGRSRHSSGGSDDSNRLLPTIAIVGAEESSSVKSSADSMDRDSTHRDDELERIYSRSQTSLSSIGVSQMRSESMTSVYSAAGGGRYGTVAVTGEVLFSILYNYKSGLLEVHVRECRNLAPVDTKRNRSDPYVKVYLLPDKTKSGKRKTKVKKHTLNPVFEEVLKFRVTMSELQARTLWLSVWHSDMFGRNDFLGEVMLPLTYETLEKTEVRCFALQERFECPEVPLSYKGDILLALKYMPPDVTSRSIKQGPVRGSLHVLVKEARNLTATRSNGTSDPFCKSYLLPDRTKGSKQKTPVVKKSCNPKWNHTFVYPDVSLDELKDRCLELTIWDYDKITSNDFLGGVRLGLGTGKLYGRDVDWMDSHGEEVTLWRSMLERPNLWIDGSLLLRPSMQSKR</sequence>
<feature type="compositionally biased region" description="Polar residues" evidence="4">
    <location>
        <begin position="447"/>
        <end position="458"/>
    </location>
</feature>
<feature type="domain" description="C2" evidence="5">
    <location>
        <begin position="613"/>
        <end position="735"/>
    </location>
</feature>
<dbReference type="Pfam" id="PF00168">
    <property type="entry name" value="C2"/>
    <property type="match status" value="2"/>
</dbReference>
<dbReference type="InterPro" id="IPR035892">
    <property type="entry name" value="C2_domain_sf"/>
</dbReference>
<dbReference type="GO" id="GO:0042043">
    <property type="term" value="F:neurexin family protein binding"/>
    <property type="evidence" value="ECO:0007669"/>
    <property type="project" value="TreeGrafter"/>
</dbReference>
<feature type="compositionally biased region" description="Basic and acidic residues" evidence="4">
    <location>
        <begin position="560"/>
        <end position="571"/>
    </location>
</feature>
<keyword evidence="3" id="KW-0472">Membrane</keyword>
<dbReference type="PRINTS" id="PR00360">
    <property type="entry name" value="C2DOMAIN"/>
</dbReference>
<dbReference type="GO" id="GO:0006886">
    <property type="term" value="P:intracellular protein transport"/>
    <property type="evidence" value="ECO:0007669"/>
    <property type="project" value="InterPro"/>
</dbReference>
<dbReference type="InterPro" id="IPR043567">
    <property type="entry name" value="SYTL1-5_C2B"/>
</dbReference>
<dbReference type="PANTHER" id="PTHR45716:SF2">
    <property type="entry name" value="BITESIZE, ISOFORM I"/>
    <property type="match status" value="1"/>
</dbReference>
<feature type="compositionally biased region" description="Basic residues" evidence="4">
    <location>
        <begin position="516"/>
        <end position="528"/>
    </location>
</feature>
<reference evidence="7" key="1">
    <citation type="journal article" date="2017" name="Parasit. Vectors">
        <title>Sialotranscriptomics of Rhipicephalus zambeziensis reveals intricate expression profiles of secretory proteins and suggests tight temporal transcriptional regulation during blood-feeding.</title>
        <authorList>
            <person name="de Castro M.H."/>
            <person name="de Klerk D."/>
            <person name="Pienaar R."/>
            <person name="Rees D.J.G."/>
            <person name="Mans B.J."/>
        </authorList>
    </citation>
    <scope>NUCLEOTIDE SEQUENCE</scope>
    <source>
        <tissue evidence="7">Salivary glands</tissue>
    </source>
</reference>
<feature type="domain" description="RabBD" evidence="6">
    <location>
        <begin position="35"/>
        <end position="157"/>
    </location>
</feature>
<dbReference type="GO" id="GO:0031267">
    <property type="term" value="F:small GTPase binding"/>
    <property type="evidence" value="ECO:0007669"/>
    <property type="project" value="InterPro"/>
</dbReference>
<dbReference type="PROSITE" id="PS50004">
    <property type="entry name" value="C2"/>
    <property type="match status" value="2"/>
</dbReference>
<dbReference type="CDD" id="cd04020">
    <property type="entry name" value="C2B_SLP_1-2-3-4"/>
    <property type="match status" value="1"/>
</dbReference>
<dbReference type="PRINTS" id="PR00399">
    <property type="entry name" value="SYNAPTOTAGMN"/>
</dbReference>
<evidence type="ECO:0000256" key="1">
    <source>
        <dbReference type="ARBA" id="ARBA00004370"/>
    </source>
</evidence>
<dbReference type="Pfam" id="PF02318">
    <property type="entry name" value="FYVE_2"/>
    <property type="match status" value="1"/>
</dbReference>
<dbReference type="PROSITE" id="PS50916">
    <property type="entry name" value="RABBD"/>
    <property type="match status" value="1"/>
</dbReference>
<feature type="compositionally biased region" description="Basic and acidic residues" evidence="4">
    <location>
        <begin position="188"/>
        <end position="198"/>
    </location>
</feature>
<feature type="compositionally biased region" description="Low complexity" evidence="4">
    <location>
        <begin position="427"/>
        <end position="440"/>
    </location>
</feature>
<feature type="compositionally biased region" description="Low complexity" evidence="4">
    <location>
        <begin position="203"/>
        <end position="220"/>
    </location>
</feature>
<evidence type="ECO:0000256" key="2">
    <source>
        <dbReference type="ARBA" id="ARBA00022737"/>
    </source>
</evidence>
<dbReference type="AlphaFoldDB" id="A0A224YIP6"/>
<dbReference type="Gene3D" id="3.30.40.10">
    <property type="entry name" value="Zinc/RING finger domain, C3HC4 (zinc finger)"/>
    <property type="match status" value="1"/>
</dbReference>
<dbReference type="InterPro" id="IPR010911">
    <property type="entry name" value="Rab_BD"/>
</dbReference>
<keyword evidence="2" id="KW-0677">Repeat</keyword>